<name>A0A5C6A2W6_9BACT</name>
<dbReference type="GO" id="GO:0016987">
    <property type="term" value="F:sigma factor activity"/>
    <property type="evidence" value="ECO:0007669"/>
    <property type="project" value="UniProtKB-KW"/>
</dbReference>
<dbReference type="PANTHER" id="PTHR43133">
    <property type="entry name" value="RNA POLYMERASE ECF-TYPE SIGMA FACTO"/>
    <property type="match status" value="1"/>
</dbReference>
<dbReference type="InterPro" id="IPR053812">
    <property type="entry name" value="HTH_Sigma70_ECF-like"/>
</dbReference>
<dbReference type="Pfam" id="PF07638">
    <property type="entry name" value="Sigma70_ECF"/>
    <property type="match status" value="1"/>
</dbReference>
<reference evidence="5 6" key="1">
    <citation type="submission" date="2019-02" db="EMBL/GenBank/DDBJ databases">
        <title>Deep-cultivation of Planctomycetes and their phenomic and genomic characterization uncovers novel biology.</title>
        <authorList>
            <person name="Wiegand S."/>
            <person name="Jogler M."/>
            <person name="Boedeker C."/>
            <person name="Pinto D."/>
            <person name="Vollmers J."/>
            <person name="Rivas-Marin E."/>
            <person name="Kohn T."/>
            <person name="Peeters S.H."/>
            <person name="Heuer A."/>
            <person name="Rast P."/>
            <person name="Oberbeckmann S."/>
            <person name="Bunk B."/>
            <person name="Jeske O."/>
            <person name="Meyerdierks A."/>
            <person name="Storesund J.E."/>
            <person name="Kallscheuer N."/>
            <person name="Luecker S."/>
            <person name="Lage O.M."/>
            <person name="Pohl T."/>
            <person name="Merkel B.J."/>
            <person name="Hornburger P."/>
            <person name="Mueller R.-W."/>
            <person name="Bruemmer F."/>
            <person name="Labrenz M."/>
            <person name="Spormann A.M."/>
            <person name="Op Den Camp H."/>
            <person name="Overmann J."/>
            <person name="Amann R."/>
            <person name="Jetten M.S.M."/>
            <person name="Mascher T."/>
            <person name="Medema M.H."/>
            <person name="Devos D.P."/>
            <person name="Kaster A.-K."/>
            <person name="Ovreas L."/>
            <person name="Rohde M."/>
            <person name="Galperin M.Y."/>
            <person name="Jogler C."/>
        </authorList>
    </citation>
    <scope>NUCLEOTIDE SEQUENCE [LARGE SCALE GENOMIC DNA]</scope>
    <source>
        <strain evidence="5 6">Pla100</strain>
    </source>
</reference>
<dbReference type="InterPro" id="IPR014284">
    <property type="entry name" value="RNA_pol_sigma-70_dom"/>
</dbReference>
<dbReference type="AlphaFoldDB" id="A0A5C6A2W6"/>
<evidence type="ECO:0000256" key="2">
    <source>
        <dbReference type="ARBA" id="ARBA00023082"/>
    </source>
</evidence>
<evidence type="ECO:0000313" key="6">
    <source>
        <dbReference type="Proteomes" id="UP000316213"/>
    </source>
</evidence>
<dbReference type="PANTHER" id="PTHR43133:SF39">
    <property type="entry name" value="SIMILAR TO RNA POLYMERASE SIGMA-E FACTOR"/>
    <property type="match status" value="1"/>
</dbReference>
<dbReference type="EMBL" id="SJPM01000009">
    <property type="protein sequence ID" value="TWT93598.1"/>
    <property type="molecule type" value="Genomic_DNA"/>
</dbReference>
<evidence type="ECO:0000256" key="1">
    <source>
        <dbReference type="ARBA" id="ARBA00023015"/>
    </source>
</evidence>
<keyword evidence="3" id="KW-0804">Transcription</keyword>
<dbReference type="Gene3D" id="1.10.10.10">
    <property type="entry name" value="Winged helix-like DNA-binding domain superfamily/Winged helix DNA-binding domain"/>
    <property type="match status" value="1"/>
</dbReference>
<dbReference type="NCBIfam" id="TIGR02999">
    <property type="entry name" value="Sig-70_X6"/>
    <property type="match status" value="1"/>
</dbReference>
<keyword evidence="1" id="KW-0805">Transcription regulation</keyword>
<comment type="caution">
    <text evidence="5">The sequence shown here is derived from an EMBL/GenBank/DDBJ whole genome shotgun (WGS) entry which is preliminary data.</text>
</comment>
<dbReference type="SUPFAM" id="SSF88659">
    <property type="entry name" value="Sigma3 and sigma4 domains of RNA polymerase sigma factors"/>
    <property type="match status" value="1"/>
</dbReference>
<dbReference type="NCBIfam" id="TIGR02937">
    <property type="entry name" value="sigma70-ECF"/>
    <property type="match status" value="1"/>
</dbReference>
<dbReference type="Proteomes" id="UP000316213">
    <property type="component" value="Unassembled WGS sequence"/>
</dbReference>
<dbReference type="OrthoDB" id="278371at2"/>
<proteinExistence type="predicted"/>
<dbReference type="RefSeq" id="WP_146579416.1">
    <property type="nucleotide sequence ID" value="NZ_SJPM01000009.1"/>
</dbReference>
<keyword evidence="2" id="KW-0731">Sigma factor</keyword>
<accession>A0A5C6A2W6</accession>
<evidence type="ECO:0000313" key="5">
    <source>
        <dbReference type="EMBL" id="TWT93598.1"/>
    </source>
</evidence>
<evidence type="ECO:0000256" key="3">
    <source>
        <dbReference type="ARBA" id="ARBA00023163"/>
    </source>
</evidence>
<evidence type="ECO:0000259" key="4">
    <source>
        <dbReference type="Pfam" id="PF07638"/>
    </source>
</evidence>
<protein>
    <submittedName>
        <fullName evidence="5">RNA polymerase sigma factor</fullName>
    </submittedName>
</protein>
<dbReference type="InterPro" id="IPR036388">
    <property type="entry name" value="WH-like_DNA-bd_sf"/>
</dbReference>
<organism evidence="5 6">
    <name type="scientific">Neorhodopirellula pilleata</name>
    <dbReference type="NCBI Taxonomy" id="2714738"/>
    <lineage>
        <taxon>Bacteria</taxon>
        <taxon>Pseudomonadati</taxon>
        <taxon>Planctomycetota</taxon>
        <taxon>Planctomycetia</taxon>
        <taxon>Pirellulales</taxon>
        <taxon>Pirellulaceae</taxon>
        <taxon>Neorhodopirellula</taxon>
    </lineage>
</organism>
<feature type="domain" description="RNA polymerase sigma-70 ECF-like HTH" evidence="4">
    <location>
        <begin position="1"/>
        <end position="183"/>
    </location>
</feature>
<gene>
    <name evidence="5" type="ORF">Pla100_41160</name>
</gene>
<dbReference type="GO" id="GO:0006352">
    <property type="term" value="P:DNA-templated transcription initiation"/>
    <property type="evidence" value="ECO:0007669"/>
    <property type="project" value="InterPro"/>
</dbReference>
<dbReference type="InterPro" id="IPR039425">
    <property type="entry name" value="RNA_pol_sigma-70-like"/>
</dbReference>
<keyword evidence="6" id="KW-1185">Reference proteome</keyword>
<dbReference type="InterPro" id="IPR013324">
    <property type="entry name" value="RNA_pol_sigma_r3/r4-like"/>
</dbReference>
<dbReference type="InterPro" id="IPR011517">
    <property type="entry name" value="RNA_pol_sigma70_ECF-like"/>
</dbReference>
<sequence>MSSITEILQSSQKGDAGKTNQLFTVLYDDLRKMAGRFLQSEPQRQKLSSASLVHQAYIRMVDQNEIDWQGKTHFFAIGATVMRRILVDHARHTTAQKRGGGWLRRQLDDEVTFVLDRDEDVVALDDLLITLAELSPRQAKIVEYRFFGGLAMKEIANELNLGLRTVEKDWAMARAWMRRELRDPNDHDQE</sequence>